<sequence length="105" mass="12025">MDEAQRMDKDLYELRDNSSLPFKPIEVPNSMSPLYCDVSNGQVRPYVPEKFRLKIFHSIHDITHSRRKATTDAVRRSAKGRGTSLNNSQPSSSDIPEEVKYTLDN</sequence>
<dbReference type="Proteomes" id="UP000499080">
    <property type="component" value="Unassembled WGS sequence"/>
</dbReference>
<gene>
    <name evidence="2" type="ORF">AVEN_142159_1</name>
</gene>
<dbReference type="EMBL" id="BGPR01002710">
    <property type="protein sequence ID" value="GBM77800.1"/>
    <property type="molecule type" value="Genomic_DNA"/>
</dbReference>
<dbReference type="AlphaFoldDB" id="A0A4Y2IJQ4"/>
<evidence type="ECO:0000313" key="2">
    <source>
        <dbReference type="EMBL" id="GBM77800.1"/>
    </source>
</evidence>
<proteinExistence type="predicted"/>
<keyword evidence="3" id="KW-1185">Reference proteome</keyword>
<dbReference type="OrthoDB" id="7694577at2759"/>
<accession>A0A4Y2IJQ4</accession>
<organism evidence="2 3">
    <name type="scientific">Araneus ventricosus</name>
    <name type="common">Orbweaver spider</name>
    <name type="synonym">Epeira ventricosa</name>
    <dbReference type="NCBI Taxonomy" id="182803"/>
    <lineage>
        <taxon>Eukaryota</taxon>
        <taxon>Metazoa</taxon>
        <taxon>Ecdysozoa</taxon>
        <taxon>Arthropoda</taxon>
        <taxon>Chelicerata</taxon>
        <taxon>Arachnida</taxon>
        <taxon>Araneae</taxon>
        <taxon>Araneomorphae</taxon>
        <taxon>Entelegynae</taxon>
        <taxon>Araneoidea</taxon>
        <taxon>Araneidae</taxon>
        <taxon>Araneus</taxon>
    </lineage>
</organism>
<protein>
    <submittedName>
        <fullName evidence="2">Uncharacterized protein</fullName>
    </submittedName>
</protein>
<evidence type="ECO:0000313" key="3">
    <source>
        <dbReference type="Proteomes" id="UP000499080"/>
    </source>
</evidence>
<name>A0A4Y2IJQ4_ARAVE</name>
<feature type="compositionally biased region" description="Basic and acidic residues" evidence="1">
    <location>
        <begin position="66"/>
        <end position="75"/>
    </location>
</feature>
<comment type="caution">
    <text evidence="2">The sequence shown here is derived from an EMBL/GenBank/DDBJ whole genome shotgun (WGS) entry which is preliminary data.</text>
</comment>
<evidence type="ECO:0000256" key="1">
    <source>
        <dbReference type="SAM" id="MobiDB-lite"/>
    </source>
</evidence>
<feature type="compositionally biased region" description="Polar residues" evidence="1">
    <location>
        <begin position="83"/>
        <end position="94"/>
    </location>
</feature>
<feature type="region of interest" description="Disordered" evidence="1">
    <location>
        <begin position="66"/>
        <end position="105"/>
    </location>
</feature>
<reference evidence="2 3" key="1">
    <citation type="journal article" date="2019" name="Sci. Rep.">
        <title>Orb-weaving spider Araneus ventricosus genome elucidates the spidroin gene catalogue.</title>
        <authorList>
            <person name="Kono N."/>
            <person name="Nakamura H."/>
            <person name="Ohtoshi R."/>
            <person name="Moran D.A.P."/>
            <person name="Shinohara A."/>
            <person name="Yoshida Y."/>
            <person name="Fujiwara M."/>
            <person name="Mori M."/>
            <person name="Tomita M."/>
            <person name="Arakawa K."/>
        </authorList>
    </citation>
    <scope>NUCLEOTIDE SEQUENCE [LARGE SCALE GENOMIC DNA]</scope>
</reference>